<name>A0A6J2MD82_9CHIR</name>
<dbReference type="RefSeq" id="XP_028377261.1">
    <property type="nucleotide sequence ID" value="XM_028521460.2"/>
</dbReference>
<accession>A0A6J2MD82</accession>
<dbReference type="AlphaFoldDB" id="A0A6J2MD82"/>
<dbReference type="CDD" id="cd00272">
    <property type="entry name" value="Chemokine_CC"/>
    <property type="match status" value="1"/>
</dbReference>
<dbReference type="Pfam" id="PF00048">
    <property type="entry name" value="IL8"/>
    <property type="match status" value="1"/>
</dbReference>
<dbReference type="CTD" id="6360"/>
<dbReference type="PANTHER" id="PTHR12015">
    <property type="entry name" value="SMALL INDUCIBLE CYTOKINE A"/>
    <property type="match status" value="1"/>
</dbReference>
<evidence type="ECO:0000313" key="6">
    <source>
        <dbReference type="Proteomes" id="UP000664940"/>
    </source>
</evidence>
<dbReference type="GO" id="GO:0030335">
    <property type="term" value="P:positive regulation of cell migration"/>
    <property type="evidence" value="ECO:0007669"/>
    <property type="project" value="TreeGrafter"/>
</dbReference>
<keyword evidence="1" id="KW-0202">Cytokine</keyword>
<dbReference type="GO" id="GO:0048020">
    <property type="term" value="F:CCR chemokine receptor binding"/>
    <property type="evidence" value="ECO:0007669"/>
    <property type="project" value="TreeGrafter"/>
</dbReference>
<keyword evidence="5" id="KW-1185">Reference proteome</keyword>
<evidence type="ECO:0000259" key="3">
    <source>
        <dbReference type="SMART" id="SM00199"/>
    </source>
</evidence>
<reference evidence="4 6" key="1">
    <citation type="journal article" date="2020" name="Nature">
        <title>Six reference-quality genomes reveal evolution of bat adaptations.</title>
        <authorList>
            <person name="Jebb D."/>
            <person name="Huang Z."/>
            <person name="Pippel M."/>
            <person name="Hughes G.M."/>
            <person name="Lavrichenko K."/>
            <person name="Devanna P."/>
            <person name="Winkler S."/>
            <person name="Jermiin L.S."/>
            <person name="Skirmuntt E.C."/>
            <person name="Katzourakis A."/>
            <person name="Burkitt-Gray L."/>
            <person name="Ray D.A."/>
            <person name="Sullivan K.A.M."/>
            <person name="Roscito J.G."/>
            <person name="Kirilenko B.M."/>
            <person name="Davalos L.M."/>
            <person name="Corthals A.P."/>
            <person name="Power M.L."/>
            <person name="Jones G."/>
            <person name="Ransome R.D."/>
            <person name="Dechmann D.K.N."/>
            <person name="Locatelli A.G."/>
            <person name="Puechmaille S.J."/>
            <person name="Fedrigo O."/>
            <person name="Jarvis E.D."/>
            <person name="Hiller M."/>
            <person name="Vernes S.C."/>
            <person name="Myers E.W."/>
            <person name="Teeling E.C."/>
        </authorList>
    </citation>
    <scope>NUCLEOTIDE SEQUENCE [LARGE SCALE GENOMIC DNA]</scope>
    <source>
        <strain evidence="4">Bat1K_MPI-CBG_1</strain>
    </source>
</reference>
<dbReference type="FunFam" id="2.40.50.40:FF:000034">
    <property type="entry name" value="C-C motif chemokine"/>
    <property type="match status" value="1"/>
</dbReference>
<dbReference type="GO" id="GO:0048245">
    <property type="term" value="P:eosinophil chemotaxis"/>
    <property type="evidence" value="ECO:0007669"/>
    <property type="project" value="TreeGrafter"/>
</dbReference>
<dbReference type="EMBL" id="JABVXQ010000008">
    <property type="protein sequence ID" value="KAF6092790.1"/>
    <property type="molecule type" value="Genomic_DNA"/>
</dbReference>
<organism evidence="5 7">
    <name type="scientific">Phyllostomus discolor</name>
    <name type="common">pale spear-nosed bat</name>
    <dbReference type="NCBI Taxonomy" id="89673"/>
    <lineage>
        <taxon>Eukaryota</taxon>
        <taxon>Metazoa</taxon>
        <taxon>Chordata</taxon>
        <taxon>Craniata</taxon>
        <taxon>Vertebrata</taxon>
        <taxon>Euteleostomi</taxon>
        <taxon>Mammalia</taxon>
        <taxon>Eutheria</taxon>
        <taxon>Laurasiatheria</taxon>
        <taxon>Chiroptera</taxon>
        <taxon>Yangochiroptera</taxon>
        <taxon>Phyllostomidae</taxon>
        <taxon>Phyllostominae</taxon>
        <taxon>Phyllostomus</taxon>
    </lineage>
</organism>
<dbReference type="Gene3D" id="2.40.50.40">
    <property type="match status" value="1"/>
</dbReference>
<dbReference type="InterPro" id="IPR039809">
    <property type="entry name" value="Chemokine_b/g/d"/>
</dbReference>
<evidence type="ECO:0000313" key="5">
    <source>
        <dbReference type="Proteomes" id="UP000504628"/>
    </source>
</evidence>
<protein>
    <submittedName>
        <fullName evidence="7">C-C motif chemokine 16</fullName>
    </submittedName>
    <submittedName>
        <fullName evidence="4">C-C motif chemokine ligand 16</fullName>
    </submittedName>
</protein>
<dbReference type="InterPro" id="IPR036048">
    <property type="entry name" value="Interleukin_8-like_sf"/>
</dbReference>
<dbReference type="KEGG" id="pdic:114503874"/>
<reference evidence="7" key="2">
    <citation type="submission" date="2025-04" db="UniProtKB">
        <authorList>
            <consortium name="RefSeq"/>
        </authorList>
    </citation>
    <scope>IDENTIFICATION</scope>
    <source>
        <tissue evidence="7">Muscle</tissue>
    </source>
</reference>
<gene>
    <name evidence="7" type="primary">CCL16</name>
    <name evidence="4" type="ORF">HJG60_002293</name>
</gene>
<dbReference type="PANTHER" id="PTHR12015:SF21">
    <property type="entry name" value="C-C MOTIF CHEMOKINE 16"/>
    <property type="match status" value="1"/>
</dbReference>
<dbReference type="OrthoDB" id="9930747at2759"/>
<dbReference type="Proteomes" id="UP000664940">
    <property type="component" value="Unassembled WGS sequence"/>
</dbReference>
<dbReference type="GO" id="GO:0006954">
    <property type="term" value="P:inflammatory response"/>
    <property type="evidence" value="ECO:0007669"/>
    <property type="project" value="TreeGrafter"/>
</dbReference>
<evidence type="ECO:0000256" key="2">
    <source>
        <dbReference type="SAM" id="SignalP"/>
    </source>
</evidence>
<dbReference type="SMART" id="SM00199">
    <property type="entry name" value="SCY"/>
    <property type="match status" value="1"/>
</dbReference>
<feature type="signal peptide" evidence="2">
    <location>
        <begin position="1"/>
        <end position="22"/>
    </location>
</feature>
<dbReference type="SUPFAM" id="SSF54117">
    <property type="entry name" value="Interleukin 8-like chemokines"/>
    <property type="match status" value="1"/>
</dbReference>
<feature type="domain" description="Chemokine interleukin-8-like" evidence="3">
    <location>
        <begin position="34"/>
        <end position="91"/>
    </location>
</feature>
<proteinExistence type="predicted"/>
<feature type="chain" id="PRO_5044641736" evidence="2">
    <location>
        <begin position="23"/>
        <end position="112"/>
    </location>
</feature>
<evidence type="ECO:0000256" key="1">
    <source>
        <dbReference type="ARBA" id="ARBA00022514"/>
    </source>
</evidence>
<dbReference type="GO" id="GO:0005615">
    <property type="term" value="C:extracellular space"/>
    <property type="evidence" value="ECO:0007669"/>
    <property type="project" value="UniProtKB-KW"/>
</dbReference>
<keyword evidence="2" id="KW-0732">Signal</keyword>
<dbReference type="InterPro" id="IPR001811">
    <property type="entry name" value="Chemokine_IL8-like_dom"/>
</dbReference>
<dbReference type="GO" id="GO:0070098">
    <property type="term" value="P:chemokine-mediated signaling pathway"/>
    <property type="evidence" value="ECO:0007669"/>
    <property type="project" value="TreeGrafter"/>
</dbReference>
<dbReference type="Proteomes" id="UP000504628">
    <property type="component" value="Chromosome 8"/>
</dbReference>
<evidence type="ECO:0000313" key="7">
    <source>
        <dbReference type="RefSeq" id="XP_028377261.1"/>
    </source>
</evidence>
<dbReference type="GeneID" id="114503874"/>
<sequence>MKASAAALFLLILTLTITSVSPSQTKMVEAVNVSHTCCMKYQEKVLPRKLVVGYRKALNCHLPAIIFVTKKKREVCANPSSGWVQGYLKDPNLPLLPPQDRAQLNRFNRRKT</sequence>
<dbReference type="GO" id="GO:0008009">
    <property type="term" value="F:chemokine activity"/>
    <property type="evidence" value="ECO:0007669"/>
    <property type="project" value="InterPro"/>
</dbReference>
<dbReference type="GO" id="GO:0061844">
    <property type="term" value="P:antimicrobial humoral immune response mediated by antimicrobial peptide"/>
    <property type="evidence" value="ECO:0007669"/>
    <property type="project" value="TreeGrafter"/>
</dbReference>
<evidence type="ECO:0000313" key="4">
    <source>
        <dbReference type="EMBL" id="KAF6092790.1"/>
    </source>
</evidence>